<dbReference type="NCBIfam" id="TIGR02552">
    <property type="entry name" value="LcrH_SycD"/>
    <property type="match status" value="1"/>
</dbReference>
<organism evidence="3">
    <name type="scientific">Shigella boydii</name>
    <dbReference type="NCBI Taxonomy" id="621"/>
    <lineage>
        <taxon>Bacteria</taxon>
        <taxon>Pseudomonadati</taxon>
        <taxon>Pseudomonadota</taxon>
        <taxon>Gammaproteobacteria</taxon>
        <taxon>Enterobacterales</taxon>
        <taxon>Enterobacteriaceae</taxon>
        <taxon>Shigella</taxon>
    </lineage>
</organism>
<dbReference type="InterPro" id="IPR011716">
    <property type="entry name" value="TPR-3"/>
</dbReference>
<sequence>MSRKFSSLEDIYDFYQDGGTLASLTNLTQQDLNDLHSYAYTAYQSGDVITARNLFHLLTYLEHWNYDYTLSLGLCHQRLSNHEDAQLCFARCATLVMQDPRASYYSGISYLLVGNKKMAKKAFKACLMWCNEKEKYTTYKENIKKLLGNTE</sequence>
<dbReference type="Pfam" id="PF07720">
    <property type="entry name" value="TPR_3"/>
    <property type="match status" value="1"/>
</dbReference>
<accession>A0A1S9J6X4</accession>
<dbReference type="Gene3D" id="1.25.40.10">
    <property type="entry name" value="Tetratricopeptide repeat domain"/>
    <property type="match status" value="1"/>
</dbReference>
<evidence type="ECO:0000256" key="2">
    <source>
        <dbReference type="ARBA" id="ARBA00023186"/>
    </source>
</evidence>
<dbReference type="EMBL" id="MSJS02000079">
    <property type="protein sequence ID" value="OOO78479.1"/>
    <property type="molecule type" value="Genomic_DNA"/>
</dbReference>
<dbReference type="PIRSF" id="PIRSF003165">
    <property type="entry name" value="Chaperone_SicA"/>
    <property type="match status" value="1"/>
</dbReference>
<gene>
    <name evidence="3" type="ORF">AJR17_018120</name>
</gene>
<dbReference type="SMR" id="A0A1S9J6X4"/>
<proteinExistence type="inferred from homology"/>
<name>A0A1S9J6X4_SHIBO</name>
<dbReference type="Proteomes" id="UP000868349">
    <property type="component" value="Unassembled WGS sequence"/>
</dbReference>
<dbReference type="AlphaFoldDB" id="A0A1S9J6X4"/>
<comment type="caution">
    <text evidence="3">The sequence shown here is derived from an EMBL/GenBank/DDBJ whole genome shotgun (WGS) entry which is preliminary data.</text>
</comment>
<protein>
    <submittedName>
        <fullName evidence="3">CesD/SycD/LcrH family type III secretion system chaperone</fullName>
    </submittedName>
</protein>
<keyword evidence="2" id="KW-0143">Chaperone</keyword>
<evidence type="ECO:0000256" key="1">
    <source>
        <dbReference type="ARBA" id="ARBA00010244"/>
    </source>
</evidence>
<reference evidence="3" key="1">
    <citation type="submission" date="2017-02" db="EMBL/GenBank/DDBJ databases">
        <title>Shigella draft genomes.</title>
        <authorList>
            <person name="Weis A.M."/>
            <person name="Weimer B.C."/>
            <person name="Gilpin B."/>
        </authorList>
    </citation>
    <scope>NUCLEOTIDE SEQUENCE [LARGE SCALE GENOMIC DNA]</scope>
    <source>
        <strain evidence="3">BCW_4868</strain>
    </source>
</reference>
<dbReference type="InterPro" id="IPR005415">
    <property type="entry name" value="T3SS_Ca_resp_chp_LcrH/SycD"/>
</dbReference>
<dbReference type="RefSeq" id="WP_000087467.1">
    <property type="nucleotide sequence ID" value="NZ_MSJS02000079.1"/>
</dbReference>
<comment type="similarity">
    <text evidence="1">Belongs to the LcrH/SycD chaperone family.</text>
</comment>
<dbReference type="InterPro" id="IPR011990">
    <property type="entry name" value="TPR-like_helical_dom_sf"/>
</dbReference>
<dbReference type="InterPro" id="IPR016379">
    <property type="entry name" value="T3SS_Ca_resp_chp_LcrH/SycD_sub"/>
</dbReference>
<evidence type="ECO:0000313" key="3">
    <source>
        <dbReference type="EMBL" id="OOO78479.1"/>
    </source>
</evidence>
<dbReference type="PRINTS" id="PR01595">
    <property type="entry name" value="SYCDCHAPRONE"/>
</dbReference>
<dbReference type="SUPFAM" id="SSF48452">
    <property type="entry name" value="TPR-like"/>
    <property type="match status" value="1"/>
</dbReference>